<feature type="compositionally biased region" description="Acidic residues" evidence="7">
    <location>
        <begin position="214"/>
        <end position="226"/>
    </location>
</feature>
<evidence type="ECO:0000256" key="4">
    <source>
        <dbReference type="ARBA" id="ARBA00022490"/>
    </source>
</evidence>
<accession>A0A4Z2CH38</accession>
<comment type="caution">
    <text evidence="8">The sequence shown here is derived from an EMBL/GenBank/DDBJ whole genome shotgun (WGS) entry which is preliminary data.</text>
</comment>
<organism evidence="8 9">
    <name type="scientific">Takifugu bimaculatus</name>
    <dbReference type="NCBI Taxonomy" id="433685"/>
    <lineage>
        <taxon>Eukaryota</taxon>
        <taxon>Metazoa</taxon>
        <taxon>Chordata</taxon>
        <taxon>Craniata</taxon>
        <taxon>Vertebrata</taxon>
        <taxon>Euteleostomi</taxon>
        <taxon>Actinopterygii</taxon>
        <taxon>Neopterygii</taxon>
        <taxon>Teleostei</taxon>
        <taxon>Neoteleostei</taxon>
        <taxon>Acanthomorphata</taxon>
        <taxon>Eupercaria</taxon>
        <taxon>Tetraodontiformes</taxon>
        <taxon>Tetradontoidea</taxon>
        <taxon>Tetraodontidae</taxon>
        <taxon>Takifugu</taxon>
    </lineage>
</organism>
<comment type="similarity">
    <text evidence="3">Belongs to the CAVIN family.</text>
</comment>
<keyword evidence="5" id="KW-0472">Membrane</keyword>
<dbReference type="PANTHER" id="PTHR15240">
    <property type="entry name" value="CAVIN"/>
    <property type="match status" value="1"/>
</dbReference>
<dbReference type="InterPro" id="IPR026752">
    <property type="entry name" value="Cavin_fam"/>
</dbReference>
<feature type="coiled-coil region" evidence="6">
    <location>
        <begin position="141"/>
        <end position="168"/>
    </location>
</feature>
<keyword evidence="6" id="KW-0175">Coiled coil</keyword>
<feature type="compositionally biased region" description="Basic and acidic residues" evidence="7">
    <location>
        <begin position="352"/>
        <end position="363"/>
    </location>
</feature>
<feature type="region of interest" description="Disordered" evidence="7">
    <location>
        <begin position="212"/>
        <end position="237"/>
    </location>
</feature>
<evidence type="ECO:0000256" key="6">
    <source>
        <dbReference type="SAM" id="Coils"/>
    </source>
</evidence>
<feature type="region of interest" description="Disordered" evidence="7">
    <location>
        <begin position="424"/>
        <end position="469"/>
    </location>
</feature>
<evidence type="ECO:0000256" key="5">
    <source>
        <dbReference type="ARBA" id="ARBA00023136"/>
    </source>
</evidence>
<keyword evidence="4" id="KW-0963">Cytoplasm</keyword>
<dbReference type="PANTHER" id="PTHR15240:SF3">
    <property type="entry name" value="CAVEOLAE-ASSOCIATED PROTEIN 1"/>
    <property type="match status" value="1"/>
</dbReference>
<evidence type="ECO:0008006" key="10">
    <source>
        <dbReference type="Google" id="ProtNLM"/>
    </source>
</evidence>
<dbReference type="GO" id="GO:0005737">
    <property type="term" value="C:cytoplasm"/>
    <property type="evidence" value="ECO:0007669"/>
    <property type="project" value="UniProtKB-SubCell"/>
</dbReference>
<feature type="compositionally biased region" description="Acidic residues" evidence="7">
    <location>
        <begin position="22"/>
        <end position="38"/>
    </location>
</feature>
<dbReference type="GO" id="GO:0005901">
    <property type="term" value="C:caveola"/>
    <property type="evidence" value="ECO:0007669"/>
    <property type="project" value="UniProtKB-SubCell"/>
</dbReference>
<feature type="compositionally biased region" description="Polar residues" evidence="7">
    <location>
        <begin position="8"/>
        <end position="21"/>
    </location>
</feature>
<feature type="region of interest" description="Disordered" evidence="7">
    <location>
        <begin position="301"/>
        <end position="366"/>
    </location>
</feature>
<feature type="region of interest" description="Disordered" evidence="7">
    <location>
        <begin position="1"/>
        <end position="55"/>
    </location>
</feature>
<dbReference type="GO" id="GO:0006363">
    <property type="term" value="P:termination of RNA polymerase I transcription"/>
    <property type="evidence" value="ECO:0007669"/>
    <property type="project" value="TreeGrafter"/>
</dbReference>
<dbReference type="GO" id="GO:0006361">
    <property type="term" value="P:transcription initiation at RNA polymerase I promoter"/>
    <property type="evidence" value="ECO:0007669"/>
    <property type="project" value="TreeGrafter"/>
</dbReference>
<name>A0A4Z2CH38_9TELE</name>
<protein>
    <recommendedName>
        <fullName evidence="10">Muscle-restricted coiled-coil protein</fullName>
    </recommendedName>
</protein>
<sequence length="469" mass="53178">MAAMEALESTSGQQETQNFTEFSDDEVNLPPTDDEDDAIAAGKKEQSTMGTDGDTAYDKNEALKLDPQANGVIVLSLLDKIIGAVDQIQQTQSGLESRQQEMERCVTGIQGELTKLTKSHSTTSNSVNKMMEKVRKVSINVKTVRATLEKQGGQIKKLENNEAELLKRRNFKVMIYQDDVKVSSKLSMSKSMKFSEYASGSRGGSLLELKETVEEPGEDEVADEEKTEQPHVDLSSDEEGLEIEQTIEASRAERIKRSSLQRVQNLKTVFSKDKMDKTRAKTKENIERTKQKTIENIEKTKQKTRDNLERTKQKTKDNIERTKQKTKANIEKTRHNIEKKMEKIGTRMSVNPEHKQKIQTSRDKMKKAFTPDHVVYARSKTAVYKVPPFTFHVKKIREGAVEVVQGTEMVEVSQDADIVSAVNEEAEEDAVEDKMEMMNGEGEEEEEPEELEEEDSQDILQENEDRDSD</sequence>
<comment type="subcellular location">
    <subcellularLocation>
        <location evidence="2">Cytoplasm</location>
    </subcellularLocation>
    <subcellularLocation>
        <location evidence="1">Membrane</location>
        <location evidence="1">Caveola</location>
    </subcellularLocation>
</comment>
<evidence type="ECO:0000313" key="8">
    <source>
        <dbReference type="EMBL" id="TNN03558.1"/>
    </source>
</evidence>
<evidence type="ECO:0000256" key="1">
    <source>
        <dbReference type="ARBA" id="ARBA00004345"/>
    </source>
</evidence>
<dbReference type="Proteomes" id="UP000516260">
    <property type="component" value="Chromosome 1"/>
</dbReference>
<feature type="compositionally biased region" description="Basic and acidic residues" evidence="7">
    <location>
        <begin position="301"/>
        <end position="345"/>
    </location>
</feature>
<proteinExistence type="inferred from homology"/>
<dbReference type="Pfam" id="PF15237">
    <property type="entry name" value="PTRF_SDPR"/>
    <property type="match status" value="1"/>
</dbReference>
<keyword evidence="9" id="KW-1185">Reference proteome</keyword>
<gene>
    <name evidence="8" type="ORF">fugu_000587</name>
</gene>
<dbReference type="EMBL" id="SWLE01000001">
    <property type="protein sequence ID" value="TNN03558.1"/>
    <property type="molecule type" value="Genomic_DNA"/>
</dbReference>
<reference evidence="8 9" key="1">
    <citation type="submission" date="2019-04" db="EMBL/GenBank/DDBJ databases">
        <title>The sequence and de novo assembly of Takifugu bimaculatus genome using PacBio and Hi-C technologies.</title>
        <authorList>
            <person name="Xu P."/>
            <person name="Liu B."/>
            <person name="Zhou Z."/>
        </authorList>
    </citation>
    <scope>NUCLEOTIDE SEQUENCE [LARGE SCALE GENOMIC DNA]</scope>
    <source>
        <strain evidence="8">TB-2018</strain>
        <tissue evidence="8">Muscle</tissue>
    </source>
</reference>
<dbReference type="AlphaFoldDB" id="A0A4Z2CH38"/>
<dbReference type="GO" id="GO:0042134">
    <property type="term" value="F:rRNA primary transcript binding"/>
    <property type="evidence" value="ECO:0007669"/>
    <property type="project" value="TreeGrafter"/>
</dbReference>
<evidence type="ECO:0000256" key="3">
    <source>
        <dbReference type="ARBA" id="ARBA00008836"/>
    </source>
</evidence>
<evidence type="ECO:0000313" key="9">
    <source>
        <dbReference type="Proteomes" id="UP000516260"/>
    </source>
</evidence>
<evidence type="ECO:0000256" key="2">
    <source>
        <dbReference type="ARBA" id="ARBA00004496"/>
    </source>
</evidence>
<feature type="compositionally biased region" description="Acidic residues" evidence="7">
    <location>
        <begin position="441"/>
        <end position="469"/>
    </location>
</feature>
<evidence type="ECO:0000256" key="7">
    <source>
        <dbReference type="SAM" id="MobiDB-lite"/>
    </source>
</evidence>